<dbReference type="Proteomes" id="UP000727993">
    <property type="component" value="Unassembled WGS sequence"/>
</dbReference>
<proteinExistence type="inferred from homology"/>
<name>A0A936NA66_9ACTN</name>
<evidence type="ECO:0000256" key="1">
    <source>
        <dbReference type="ARBA" id="ARBA00009625"/>
    </source>
</evidence>
<dbReference type="CDD" id="cd03114">
    <property type="entry name" value="MMAA-like"/>
    <property type="match status" value="1"/>
</dbReference>
<evidence type="ECO:0000313" key="6">
    <source>
        <dbReference type="EMBL" id="MBK9295921.1"/>
    </source>
</evidence>
<accession>A0A936NA66</accession>
<evidence type="ECO:0000256" key="5">
    <source>
        <dbReference type="ARBA" id="ARBA00023186"/>
    </source>
</evidence>
<keyword evidence="4" id="KW-0342">GTP-binding</keyword>
<evidence type="ECO:0000313" key="7">
    <source>
        <dbReference type="Proteomes" id="UP000727993"/>
    </source>
</evidence>
<evidence type="ECO:0000256" key="2">
    <source>
        <dbReference type="ARBA" id="ARBA00022741"/>
    </source>
</evidence>
<dbReference type="InterPro" id="IPR052040">
    <property type="entry name" value="GTPase/Isobutyryl-CoA_mutase"/>
</dbReference>
<dbReference type="EMBL" id="JADJZA010000001">
    <property type="protein sequence ID" value="MBK9295921.1"/>
    <property type="molecule type" value="Genomic_DNA"/>
</dbReference>
<dbReference type="Pfam" id="PF03308">
    <property type="entry name" value="MeaB"/>
    <property type="match status" value="1"/>
</dbReference>
<protein>
    <submittedName>
        <fullName evidence="6">Methylmalonyl Co-A mutase-associated GTPase MeaB</fullName>
    </submittedName>
</protein>
<reference evidence="6 7" key="1">
    <citation type="submission" date="2020-10" db="EMBL/GenBank/DDBJ databases">
        <title>Connecting structure to function with the recovery of over 1000 high-quality activated sludge metagenome-assembled genomes encoding full-length rRNA genes using long-read sequencing.</title>
        <authorList>
            <person name="Singleton C.M."/>
            <person name="Petriglieri F."/>
            <person name="Kristensen J.M."/>
            <person name="Kirkegaard R.H."/>
            <person name="Michaelsen T.Y."/>
            <person name="Andersen M.H."/>
            <person name="Karst S.M."/>
            <person name="Dueholm M.S."/>
            <person name="Nielsen P.H."/>
            <person name="Albertsen M."/>
        </authorList>
    </citation>
    <scope>NUCLEOTIDE SEQUENCE [LARGE SCALE GENOMIC DNA]</scope>
    <source>
        <strain evidence="6">Lyne_18-Q3-R50-59_MAXAC.006</strain>
    </source>
</reference>
<dbReference type="GO" id="GO:0005525">
    <property type="term" value="F:GTP binding"/>
    <property type="evidence" value="ECO:0007669"/>
    <property type="project" value="UniProtKB-KW"/>
</dbReference>
<evidence type="ECO:0000256" key="4">
    <source>
        <dbReference type="ARBA" id="ARBA00023134"/>
    </source>
</evidence>
<dbReference type="AlphaFoldDB" id="A0A936NA66"/>
<dbReference type="Gene3D" id="3.40.50.300">
    <property type="entry name" value="P-loop containing nucleotide triphosphate hydrolases"/>
    <property type="match status" value="1"/>
</dbReference>
<organism evidence="6 7">
    <name type="scientific">Candidatus Neomicrothrix subdominans</name>
    <dbReference type="NCBI Taxonomy" id="2954438"/>
    <lineage>
        <taxon>Bacteria</taxon>
        <taxon>Bacillati</taxon>
        <taxon>Actinomycetota</taxon>
        <taxon>Acidimicrobiia</taxon>
        <taxon>Acidimicrobiales</taxon>
        <taxon>Microthrixaceae</taxon>
        <taxon>Candidatus Neomicrothrix</taxon>
    </lineage>
</organism>
<keyword evidence="2" id="KW-0547">Nucleotide-binding</keyword>
<dbReference type="GO" id="GO:0003924">
    <property type="term" value="F:GTPase activity"/>
    <property type="evidence" value="ECO:0007669"/>
    <property type="project" value="InterPro"/>
</dbReference>
<sequence length="345" mass="36006">MAPLPTNPDELLQRAGDGDRRALARALSIVERGGPSGAALIRATWVQGRGDGAPEQAFTVGITGAPGAGKSTLSASLCGELLRRDRSVAVLAIDPSSPFSGGAILGDRVRMGDVAGDDDVYIRSMATRGNLGGLAGATNDAVAVLGATGRDWVVVETVGVGQVETDIVDAADTTVVVVNPGWGDAIQANKAGLMEIADVFVVNKSDRDGARQTVTDLESMLNISGMMSRPDEHDGPGAEPQPIWRAPVVSTVGTTGEGVAELVDAIDAHAAHQRATGELARRRAANRSQRLREVAAGRVGAALDRLLRTEWGASLRTEVEGAYTDPWSAADRLLERLPAELERPD</sequence>
<comment type="similarity">
    <text evidence="1">Belongs to the SIMIBI class G3E GTPase family. ArgK/MeaB subfamily.</text>
</comment>
<keyword evidence="5" id="KW-0143">Chaperone</keyword>
<comment type="caution">
    <text evidence="6">The sequence shown here is derived from an EMBL/GenBank/DDBJ whole genome shotgun (WGS) entry which is preliminary data.</text>
</comment>
<dbReference type="InterPro" id="IPR027417">
    <property type="entry name" value="P-loop_NTPase"/>
</dbReference>
<dbReference type="SUPFAM" id="SSF52540">
    <property type="entry name" value="P-loop containing nucleoside triphosphate hydrolases"/>
    <property type="match status" value="1"/>
</dbReference>
<dbReference type="PANTHER" id="PTHR43087:SF1">
    <property type="entry name" value="LAO_AO TRANSPORT SYSTEM ATPASE"/>
    <property type="match status" value="1"/>
</dbReference>
<evidence type="ECO:0000256" key="3">
    <source>
        <dbReference type="ARBA" id="ARBA00022801"/>
    </source>
</evidence>
<gene>
    <name evidence="6" type="primary">meaB</name>
    <name evidence="6" type="ORF">IPN02_03410</name>
</gene>
<dbReference type="NCBIfam" id="TIGR00750">
    <property type="entry name" value="lao"/>
    <property type="match status" value="1"/>
</dbReference>
<dbReference type="InterPro" id="IPR005129">
    <property type="entry name" value="GTPase_ArgK"/>
</dbReference>
<keyword evidence="3" id="KW-0378">Hydrolase</keyword>
<dbReference type="PANTHER" id="PTHR43087">
    <property type="entry name" value="LYSINE/ARGININE/ORNITHINE TRANSPORT SYSTEM KINASE"/>
    <property type="match status" value="1"/>
</dbReference>